<dbReference type="SUPFAM" id="SSF50998">
    <property type="entry name" value="Quinoprotein alcohol dehydrogenase-like"/>
    <property type="match status" value="1"/>
</dbReference>
<reference evidence="4 5" key="1">
    <citation type="submission" date="2020-03" db="EMBL/GenBank/DDBJ databases">
        <title>Whole genome shotgun sequence of Phytohabitans rumicis NBRC 108638.</title>
        <authorList>
            <person name="Komaki H."/>
            <person name="Tamura T."/>
        </authorList>
    </citation>
    <scope>NUCLEOTIDE SEQUENCE [LARGE SCALE GENOMIC DNA]</scope>
    <source>
        <strain evidence="4 5">NBRC 108638</strain>
    </source>
</reference>
<keyword evidence="1" id="KW-1133">Transmembrane helix</keyword>
<dbReference type="Proteomes" id="UP000482960">
    <property type="component" value="Unassembled WGS sequence"/>
</dbReference>
<sequence>MLRASSADRQRAADVLGTALREGRLDAAEYDNRSRSVQDAKSVGELNALLADLPSQLGVRDWADQLRVRQGDREQVNRWLADAVTDGRLTEAEHERRLAGVASAGTYAELKPLVDGVPGPPETPRADLFVSAADRQAVLDRLAAALTDGLLSADEHRDRRADVGRAERYRQLDELAIDLGERANPAERARAVRRLDHAHAAGQLDAAEHAKRVAAATAATRDRDLAKLLTDLTPTPGSRATANSLLALKRRHRLTDAERELAAQELQHALDDGRLTLDEYDERVTKAYAAGTAGALRPLLDDLVVPDEQPPAGTAPRRPAKGRPAGLAVAVVIVVVLAVIGAVIGLTDEDPGTGDAAAGPSLGVRWIAAFDRPPGAKGLGTWFTDGAVIRARDDRVVAYDLADGHVEWTFQVPADNELCTMSRAVDGDVGIVGYGPEYRCTTIVGLDLRTGQPLWQRPRPGGGIDYRYAHEVALARDTAVIREPTGFVAVDARSDAQRWRLPVAKGCLPYSVTAAGDVAALLTACPDRTMTLALVDAASGKERWRAPLRMSQDDDEDGAYKATVVLSLDPVVVRTSDAGGAFIAFDEQGKRRATIAQQQPDWDLALDVFPTNWVARPWYPVVVVGDVLVAPTRKPGDNEDKGVAGFSLTDGRRLWHTDPGFVSSLGQAGDDVVAVAYVDYELQLLALSTQDGTVRARVKPGENALTLGGVDVEVQRVGDRYVVVSPAGDSVPPVTVIGPR</sequence>
<keyword evidence="5" id="KW-1185">Reference proteome</keyword>
<proteinExistence type="predicted"/>
<dbReference type="InterPro" id="IPR015943">
    <property type="entry name" value="WD40/YVTN_repeat-like_dom_sf"/>
</dbReference>
<feature type="domain" description="DUF1707" evidence="2">
    <location>
        <begin position="182"/>
        <end position="232"/>
    </location>
</feature>
<comment type="caution">
    <text evidence="4">The sequence shown here is derived from an EMBL/GenBank/DDBJ whole genome shotgun (WGS) entry which is preliminary data.</text>
</comment>
<feature type="domain" description="DUF1707" evidence="2">
    <location>
        <begin position="66"/>
        <end position="118"/>
    </location>
</feature>
<feature type="domain" description="Pyrrolo-quinoline quinone repeat" evidence="3">
    <location>
        <begin position="488"/>
        <end position="701"/>
    </location>
</feature>
<evidence type="ECO:0008006" key="6">
    <source>
        <dbReference type="Google" id="ProtNLM"/>
    </source>
</evidence>
<dbReference type="InterPro" id="IPR002372">
    <property type="entry name" value="PQQ_rpt_dom"/>
</dbReference>
<evidence type="ECO:0000259" key="2">
    <source>
        <dbReference type="Pfam" id="PF08044"/>
    </source>
</evidence>
<evidence type="ECO:0000313" key="5">
    <source>
        <dbReference type="Proteomes" id="UP000482960"/>
    </source>
</evidence>
<gene>
    <name evidence="4" type="ORF">Prum_084030</name>
</gene>
<dbReference type="Gene3D" id="2.40.10.480">
    <property type="match status" value="1"/>
</dbReference>
<organism evidence="4 5">
    <name type="scientific">Phytohabitans rumicis</name>
    <dbReference type="NCBI Taxonomy" id="1076125"/>
    <lineage>
        <taxon>Bacteria</taxon>
        <taxon>Bacillati</taxon>
        <taxon>Actinomycetota</taxon>
        <taxon>Actinomycetes</taxon>
        <taxon>Micromonosporales</taxon>
        <taxon>Micromonosporaceae</taxon>
    </lineage>
</organism>
<evidence type="ECO:0000256" key="1">
    <source>
        <dbReference type="SAM" id="Phobius"/>
    </source>
</evidence>
<dbReference type="Pfam" id="PF13360">
    <property type="entry name" value="PQQ_2"/>
    <property type="match status" value="2"/>
</dbReference>
<name>A0A6V8LIN5_9ACTN</name>
<feature type="transmembrane region" description="Helical" evidence="1">
    <location>
        <begin position="325"/>
        <end position="346"/>
    </location>
</feature>
<dbReference type="InterPro" id="IPR011047">
    <property type="entry name" value="Quinoprotein_ADH-like_sf"/>
</dbReference>
<feature type="domain" description="DUF1707" evidence="2">
    <location>
        <begin position="253"/>
        <end position="303"/>
    </location>
</feature>
<evidence type="ECO:0000259" key="3">
    <source>
        <dbReference type="Pfam" id="PF13360"/>
    </source>
</evidence>
<feature type="domain" description="Pyrrolo-quinoline quinone repeat" evidence="3">
    <location>
        <begin position="385"/>
        <end position="458"/>
    </location>
</feature>
<dbReference type="AlphaFoldDB" id="A0A6V8LIN5"/>
<keyword evidence="1" id="KW-0472">Membrane</keyword>
<dbReference type="PANTHER" id="PTHR40763:SF4">
    <property type="entry name" value="DUF1707 DOMAIN-CONTAINING PROTEIN"/>
    <property type="match status" value="1"/>
</dbReference>
<evidence type="ECO:0000313" key="4">
    <source>
        <dbReference type="EMBL" id="GFJ94761.1"/>
    </source>
</evidence>
<keyword evidence="1" id="KW-0812">Transmembrane</keyword>
<dbReference type="EMBL" id="BLPG01000001">
    <property type="protein sequence ID" value="GFJ94761.1"/>
    <property type="molecule type" value="Genomic_DNA"/>
</dbReference>
<protein>
    <recommendedName>
        <fullName evidence="6">Outer membrane protein assembly factor BamB</fullName>
    </recommendedName>
</protein>
<accession>A0A6V8LIN5</accession>
<reference evidence="4 5" key="2">
    <citation type="submission" date="2020-03" db="EMBL/GenBank/DDBJ databases">
        <authorList>
            <person name="Ichikawa N."/>
            <person name="Kimura A."/>
            <person name="Kitahashi Y."/>
            <person name="Uohara A."/>
        </authorList>
    </citation>
    <scope>NUCLEOTIDE SEQUENCE [LARGE SCALE GENOMIC DNA]</scope>
    <source>
        <strain evidence="4 5">NBRC 108638</strain>
    </source>
</reference>
<dbReference type="PANTHER" id="PTHR40763">
    <property type="entry name" value="MEMBRANE PROTEIN-RELATED"/>
    <property type="match status" value="1"/>
</dbReference>
<feature type="domain" description="DUF1707" evidence="2">
    <location>
        <begin position="130"/>
        <end position="179"/>
    </location>
</feature>
<dbReference type="Pfam" id="PF08044">
    <property type="entry name" value="DUF1707"/>
    <property type="match status" value="5"/>
</dbReference>
<feature type="domain" description="DUF1707" evidence="2">
    <location>
        <begin position="2"/>
        <end position="54"/>
    </location>
</feature>
<dbReference type="Gene3D" id="2.130.10.10">
    <property type="entry name" value="YVTN repeat-like/Quinoprotein amine dehydrogenase"/>
    <property type="match status" value="1"/>
</dbReference>
<dbReference type="InterPro" id="IPR012551">
    <property type="entry name" value="DUF1707_SHOCT-like"/>
</dbReference>